<reference evidence="2 3" key="1">
    <citation type="submission" date="2018-06" db="EMBL/GenBank/DDBJ databases">
        <title>The Genome of Cuscuta australis (Dodder) Provides Insight into the Evolution of Plant Parasitism.</title>
        <authorList>
            <person name="Liu H."/>
        </authorList>
    </citation>
    <scope>NUCLEOTIDE SEQUENCE [LARGE SCALE GENOMIC DNA]</scope>
    <source>
        <strain evidence="3">cv. Yunnan</strain>
        <tissue evidence="2">Vines</tissue>
    </source>
</reference>
<protein>
    <submittedName>
        <fullName evidence="2">Uncharacterized protein</fullName>
    </submittedName>
</protein>
<evidence type="ECO:0000313" key="3">
    <source>
        <dbReference type="Proteomes" id="UP000249390"/>
    </source>
</evidence>
<evidence type="ECO:0000313" key="2">
    <source>
        <dbReference type="EMBL" id="RAL49083.1"/>
    </source>
</evidence>
<accession>A0A328DY70</accession>
<sequence>MTKTRRRALFAPATLFTLLAMLKVCIIIGAIKTTVQIRDHQTFNDRKINRERSRNYRFFFPRKPSRRPWPEILSSSPLLRQSQAEQREEIPQPFTPQNPPCKAIEERRKQGFNTLNSGKSEIPSQNRRKSNEILRNSD</sequence>
<proteinExistence type="predicted"/>
<dbReference type="AlphaFoldDB" id="A0A328DY70"/>
<feature type="compositionally biased region" description="Basic and acidic residues" evidence="1">
    <location>
        <begin position="129"/>
        <end position="138"/>
    </location>
</feature>
<dbReference type="Proteomes" id="UP000249390">
    <property type="component" value="Unassembled WGS sequence"/>
</dbReference>
<feature type="compositionally biased region" description="Polar residues" evidence="1">
    <location>
        <begin position="73"/>
        <end position="84"/>
    </location>
</feature>
<feature type="compositionally biased region" description="Polar residues" evidence="1">
    <location>
        <begin position="111"/>
        <end position="125"/>
    </location>
</feature>
<name>A0A328DY70_9ASTE</name>
<comment type="caution">
    <text evidence="2">The sequence shown here is derived from an EMBL/GenBank/DDBJ whole genome shotgun (WGS) entry which is preliminary data.</text>
</comment>
<evidence type="ECO:0000256" key="1">
    <source>
        <dbReference type="SAM" id="MobiDB-lite"/>
    </source>
</evidence>
<keyword evidence="3" id="KW-1185">Reference proteome</keyword>
<organism evidence="2 3">
    <name type="scientific">Cuscuta australis</name>
    <dbReference type="NCBI Taxonomy" id="267555"/>
    <lineage>
        <taxon>Eukaryota</taxon>
        <taxon>Viridiplantae</taxon>
        <taxon>Streptophyta</taxon>
        <taxon>Embryophyta</taxon>
        <taxon>Tracheophyta</taxon>
        <taxon>Spermatophyta</taxon>
        <taxon>Magnoliopsida</taxon>
        <taxon>eudicotyledons</taxon>
        <taxon>Gunneridae</taxon>
        <taxon>Pentapetalae</taxon>
        <taxon>asterids</taxon>
        <taxon>lamiids</taxon>
        <taxon>Solanales</taxon>
        <taxon>Convolvulaceae</taxon>
        <taxon>Cuscuteae</taxon>
        <taxon>Cuscuta</taxon>
        <taxon>Cuscuta subgen. Grammica</taxon>
        <taxon>Cuscuta sect. Cleistogrammica</taxon>
    </lineage>
</organism>
<gene>
    <name evidence="2" type="ORF">DM860_015074</name>
</gene>
<dbReference type="EMBL" id="NQVE01000093">
    <property type="protein sequence ID" value="RAL49083.1"/>
    <property type="molecule type" value="Genomic_DNA"/>
</dbReference>
<feature type="region of interest" description="Disordered" evidence="1">
    <location>
        <begin position="64"/>
        <end position="138"/>
    </location>
</feature>